<sequence>MLQPFPPPTPPLSLTPSSSPSNDGLLISRDKVRDALLMLVQIVLDCVVGVQISAQTLGTTSYYEHLSTKKKYYELRL</sequence>
<evidence type="ECO:0000256" key="1">
    <source>
        <dbReference type="SAM" id="MobiDB-lite"/>
    </source>
</evidence>
<keyword evidence="3" id="KW-1185">Reference proteome</keyword>
<evidence type="ECO:0000313" key="2">
    <source>
        <dbReference type="EMBL" id="KAK7847448.1"/>
    </source>
</evidence>
<accession>A0AAW0L971</accession>
<dbReference type="Proteomes" id="UP000237347">
    <property type="component" value="Unassembled WGS sequence"/>
</dbReference>
<organism evidence="2 3">
    <name type="scientific">Quercus suber</name>
    <name type="common">Cork oak</name>
    <dbReference type="NCBI Taxonomy" id="58331"/>
    <lineage>
        <taxon>Eukaryota</taxon>
        <taxon>Viridiplantae</taxon>
        <taxon>Streptophyta</taxon>
        <taxon>Embryophyta</taxon>
        <taxon>Tracheophyta</taxon>
        <taxon>Spermatophyta</taxon>
        <taxon>Magnoliopsida</taxon>
        <taxon>eudicotyledons</taxon>
        <taxon>Gunneridae</taxon>
        <taxon>Pentapetalae</taxon>
        <taxon>rosids</taxon>
        <taxon>fabids</taxon>
        <taxon>Fagales</taxon>
        <taxon>Fagaceae</taxon>
        <taxon>Quercus</taxon>
    </lineage>
</organism>
<dbReference type="EMBL" id="PKMF04000141">
    <property type="protein sequence ID" value="KAK7847448.1"/>
    <property type="molecule type" value="Genomic_DNA"/>
</dbReference>
<protein>
    <submittedName>
        <fullName evidence="2">Uncharacterized protein</fullName>
    </submittedName>
</protein>
<reference evidence="2 3" key="1">
    <citation type="journal article" date="2018" name="Sci. Data">
        <title>The draft genome sequence of cork oak.</title>
        <authorList>
            <person name="Ramos A.M."/>
            <person name="Usie A."/>
            <person name="Barbosa P."/>
            <person name="Barros P.M."/>
            <person name="Capote T."/>
            <person name="Chaves I."/>
            <person name="Simoes F."/>
            <person name="Abreu I."/>
            <person name="Carrasquinho I."/>
            <person name="Faro C."/>
            <person name="Guimaraes J.B."/>
            <person name="Mendonca D."/>
            <person name="Nobrega F."/>
            <person name="Rodrigues L."/>
            <person name="Saibo N.J.M."/>
            <person name="Varela M.C."/>
            <person name="Egas C."/>
            <person name="Matos J."/>
            <person name="Miguel C.M."/>
            <person name="Oliveira M.M."/>
            <person name="Ricardo C.P."/>
            <person name="Goncalves S."/>
        </authorList>
    </citation>
    <scope>NUCLEOTIDE SEQUENCE [LARGE SCALE GENOMIC DNA]</scope>
    <source>
        <strain evidence="3">cv. HL8</strain>
    </source>
</reference>
<name>A0AAW0L971_QUESU</name>
<evidence type="ECO:0000313" key="3">
    <source>
        <dbReference type="Proteomes" id="UP000237347"/>
    </source>
</evidence>
<gene>
    <name evidence="2" type="ORF">CFP56_006621</name>
</gene>
<feature type="compositionally biased region" description="Pro residues" evidence="1">
    <location>
        <begin position="1"/>
        <end position="13"/>
    </location>
</feature>
<comment type="caution">
    <text evidence="2">The sequence shown here is derived from an EMBL/GenBank/DDBJ whole genome shotgun (WGS) entry which is preliminary data.</text>
</comment>
<feature type="region of interest" description="Disordered" evidence="1">
    <location>
        <begin position="1"/>
        <end position="25"/>
    </location>
</feature>
<dbReference type="AlphaFoldDB" id="A0AAW0L971"/>
<proteinExistence type="predicted"/>